<sequence>MQFRSLLMWRYLIFFELLIPIGRRRTQVLAFTWKAVKTRSQLTFWQWQIDLPRSRGGSMERTFQAVRGRAKTIVENHVLELGEIVEESTK</sequence>
<gene>
    <name evidence="1" type="ORF">CEPID_00650</name>
</gene>
<name>A0A0G3GLI0_9CORY</name>
<dbReference type="KEGG" id="cei:CEPID_00650"/>
<dbReference type="EMBL" id="CP011541">
    <property type="protein sequence ID" value="AKK02024.1"/>
    <property type="molecule type" value="Genomic_DNA"/>
</dbReference>
<reference evidence="1 2" key="1">
    <citation type="submission" date="2015-05" db="EMBL/GenBank/DDBJ databases">
        <title>Complete genome sequence of Corynebacterium epidermidicanis DSM 45586, isolated from the skin of a dog suffering from pruritus.</title>
        <authorList>
            <person name="Ruckert C."/>
            <person name="Albersmeier A."/>
            <person name="Winkler A."/>
            <person name="Tauch A."/>
        </authorList>
    </citation>
    <scope>NUCLEOTIDE SEQUENCE [LARGE SCALE GENOMIC DNA]</scope>
    <source>
        <strain evidence="1 2">DSM 45586</strain>
    </source>
</reference>
<evidence type="ECO:0000313" key="2">
    <source>
        <dbReference type="Proteomes" id="UP000035368"/>
    </source>
</evidence>
<dbReference type="AlphaFoldDB" id="A0A0G3GLI0"/>
<dbReference type="PATRIC" id="fig|1050174.4.peg.138"/>
<protein>
    <submittedName>
        <fullName evidence="1">Uncharacterized protein</fullName>
    </submittedName>
</protein>
<organism evidence="1 2">
    <name type="scientific">Corynebacterium epidermidicanis</name>
    <dbReference type="NCBI Taxonomy" id="1050174"/>
    <lineage>
        <taxon>Bacteria</taxon>
        <taxon>Bacillati</taxon>
        <taxon>Actinomycetota</taxon>
        <taxon>Actinomycetes</taxon>
        <taxon>Mycobacteriales</taxon>
        <taxon>Corynebacteriaceae</taxon>
        <taxon>Corynebacterium</taxon>
    </lineage>
</organism>
<proteinExistence type="predicted"/>
<keyword evidence="2" id="KW-1185">Reference proteome</keyword>
<dbReference type="Proteomes" id="UP000035368">
    <property type="component" value="Chromosome"/>
</dbReference>
<evidence type="ECO:0000313" key="1">
    <source>
        <dbReference type="EMBL" id="AKK02024.1"/>
    </source>
</evidence>
<accession>A0A0G3GLI0</accession>